<evidence type="ECO:0000313" key="1">
    <source>
        <dbReference type="EMBL" id="KAJ7084776.1"/>
    </source>
</evidence>
<keyword evidence="2" id="KW-1185">Reference proteome</keyword>
<name>A0AAD6XST4_9AGAR</name>
<reference evidence="1" key="1">
    <citation type="submission" date="2023-03" db="EMBL/GenBank/DDBJ databases">
        <title>Massive genome expansion in bonnet fungi (Mycena s.s.) driven by repeated elements and novel gene families across ecological guilds.</title>
        <authorList>
            <consortium name="Lawrence Berkeley National Laboratory"/>
            <person name="Harder C.B."/>
            <person name="Miyauchi S."/>
            <person name="Viragh M."/>
            <person name="Kuo A."/>
            <person name="Thoen E."/>
            <person name="Andreopoulos B."/>
            <person name="Lu D."/>
            <person name="Skrede I."/>
            <person name="Drula E."/>
            <person name="Henrissat B."/>
            <person name="Morin E."/>
            <person name="Kohler A."/>
            <person name="Barry K."/>
            <person name="LaButti K."/>
            <person name="Morin E."/>
            <person name="Salamov A."/>
            <person name="Lipzen A."/>
            <person name="Mereny Z."/>
            <person name="Hegedus B."/>
            <person name="Baldrian P."/>
            <person name="Stursova M."/>
            <person name="Weitz H."/>
            <person name="Taylor A."/>
            <person name="Grigoriev I.V."/>
            <person name="Nagy L.G."/>
            <person name="Martin F."/>
            <person name="Kauserud H."/>
        </authorList>
    </citation>
    <scope>NUCLEOTIDE SEQUENCE</scope>
    <source>
        <strain evidence="1">CBHHK173m</strain>
    </source>
</reference>
<sequence>MLSLSRAALVRAVAMLSMSFPSENLTKTWCTFPFMAQSYSMRRERVLSRRGHLSERGAYCAIPTHCTLECTQRITRVAGAPRCAHAPRVARVFPFATLRVHVPRPAAQPYNALVALLAPLLETLLPKALHCNACGAGPIRSRCSASSERKTRRVLRKSPPLATFRLDETLRGIPIPLTLRFRPSFDVHSLGRYSERKQSKVAAARRLATRARLRAFDTSRCITPCPSRSRTLARGRRPTAATHARTLAVCTHRPCAARMRYRLRAYPIFATAGLDEVDVLDLRRNVDAHVAPSRLRDLEASRLLLANHESDQLLLVALAGCVINTFVLDPWIVLLCTECGSFLDYISVSGLYRSRGELEQLARSRTPRVAFAPYALSTPRAVARRCCTFALKFFASAIVAVARAFSVAALDNSDRILVGARSKAMGTDAARDVWLRTYRKWNLLPWVPFSRCRSPQLLDAPPGSRSIRALGEGDSNKRAITPYGIRPHSCADAALHGFRVLPALSLFRCVGFRDLNLDFRLCDTSAFRLGKVPPDVLDPTGASCFASRSFGLGGA</sequence>
<organism evidence="1 2">
    <name type="scientific">Mycena belliarum</name>
    <dbReference type="NCBI Taxonomy" id="1033014"/>
    <lineage>
        <taxon>Eukaryota</taxon>
        <taxon>Fungi</taxon>
        <taxon>Dikarya</taxon>
        <taxon>Basidiomycota</taxon>
        <taxon>Agaricomycotina</taxon>
        <taxon>Agaricomycetes</taxon>
        <taxon>Agaricomycetidae</taxon>
        <taxon>Agaricales</taxon>
        <taxon>Marasmiineae</taxon>
        <taxon>Mycenaceae</taxon>
        <taxon>Mycena</taxon>
    </lineage>
</organism>
<accession>A0AAD6XST4</accession>
<gene>
    <name evidence="1" type="ORF">B0H15DRAFT_951280</name>
</gene>
<protein>
    <submittedName>
        <fullName evidence="1">Uncharacterized protein</fullName>
    </submittedName>
</protein>
<proteinExistence type="predicted"/>
<dbReference type="AlphaFoldDB" id="A0AAD6XST4"/>
<evidence type="ECO:0000313" key="2">
    <source>
        <dbReference type="Proteomes" id="UP001222325"/>
    </source>
</evidence>
<dbReference type="EMBL" id="JARJCN010000036">
    <property type="protein sequence ID" value="KAJ7084776.1"/>
    <property type="molecule type" value="Genomic_DNA"/>
</dbReference>
<comment type="caution">
    <text evidence="1">The sequence shown here is derived from an EMBL/GenBank/DDBJ whole genome shotgun (WGS) entry which is preliminary data.</text>
</comment>
<dbReference type="Proteomes" id="UP001222325">
    <property type="component" value="Unassembled WGS sequence"/>
</dbReference>